<accession>A0A2H9VTM8</accession>
<sequence length="415" mass="47613">MLSTTPRASSGSKKSVFRKMSEWLHLWLGLFSGIIVFVVCLTGGIWVFRYEVWHFTEPYQRVEVQQKNYLQPSELVERSRRYLASKGENPDTLASLTLGKAGKSAFCIFDLGGESHAYIYLNPYTGQILHDKREASPAEAFFIFVRAGHRFFWLPQKIGSPVVGSACIIFIITLLTGLIWWFPLKWTKKTRDKSFKIKWNANWKRVNIDLHNVVGFYALLFIMTLTISGVVFTFDWFENGLYRSLTFRGLPETKQANPFSDTTLATQSRKFVKVEDKIINQLVAEHPNFGRIQLVMPGKKEQPYQATVFSGDGTIIYDRDVRYYDQYTLKSLPPTNPILTPYAQASAGEKLFRMNFDIHTGQILGLPTKIIAFFACIIGASLPITGFIIWYNRKWGKKKTAKRKKRLAKPNLQTV</sequence>
<dbReference type="RefSeq" id="WP_100340356.1">
    <property type="nucleotide sequence ID" value="NZ_PGFJ01000001.1"/>
</dbReference>
<feature type="transmembrane region" description="Helical" evidence="1">
    <location>
        <begin position="370"/>
        <end position="391"/>
    </location>
</feature>
<dbReference type="Pfam" id="PF03929">
    <property type="entry name" value="PepSY_TM"/>
    <property type="match status" value="1"/>
</dbReference>
<comment type="caution">
    <text evidence="2">The sequence shown here is derived from an EMBL/GenBank/DDBJ whole genome shotgun (WGS) entry which is preliminary data.</text>
</comment>
<dbReference type="PANTHER" id="PTHR34219">
    <property type="entry name" value="IRON-REGULATED INNER MEMBRANE PROTEIN-RELATED"/>
    <property type="match status" value="1"/>
</dbReference>
<keyword evidence="1" id="KW-1133">Transmembrane helix</keyword>
<feature type="transmembrane region" description="Helical" evidence="1">
    <location>
        <begin position="162"/>
        <end position="184"/>
    </location>
</feature>
<keyword evidence="1" id="KW-0472">Membrane</keyword>
<dbReference type="AlphaFoldDB" id="A0A2H9VTM8"/>
<feature type="transmembrane region" description="Helical" evidence="1">
    <location>
        <begin position="23"/>
        <end position="48"/>
    </location>
</feature>
<dbReference type="InterPro" id="IPR005625">
    <property type="entry name" value="PepSY-ass_TM"/>
</dbReference>
<organism evidence="2 3">
    <name type="scientific">Mucilaginibacter auburnensis</name>
    <dbReference type="NCBI Taxonomy" id="1457233"/>
    <lineage>
        <taxon>Bacteria</taxon>
        <taxon>Pseudomonadati</taxon>
        <taxon>Bacteroidota</taxon>
        <taxon>Sphingobacteriia</taxon>
        <taxon>Sphingobacteriales</taxon>
        <taxon>Sphingobacteriaceae</taxon>
        <taxon>Mucilaginibacter</taxon>
    </lineage>
</organism>
<gene>
    <name evidence="2" type="ORF">CLV57_1153</name>
</gene>
<protein>
    <submittedName>
        <fullName evidence="2">Putative iron-regulated membrane protein</fullName>
    </submittedName>
</protein>
<proteinExistence type="predicted"/>
<feature type="transmembrane region" description="Helical" evidence="1">
    <location>
        <begin position="214"/>
        <end position="237"/>
    </location>
</feature>
<dbReference type="EMBL" id="PGFJ01000001">
    <property type="protein sequence ID" value="PJJ84149.1"/>
    <property type="molecule type" value="Genomic_DNA"/>
</dbReference>
<name>A0A2H9VTM8_9SPHI</name>
<evidence type="ECO:0000256" key="1">
    <source>
        <dbReference type="SAM" id="Phobius"/>
    </source>
</evidence>
<dbReference type="Proteomes" id="UP000242687">
    <property type="component" value="Unassembled WGS sequence"/>
</dbReference>
<dbReference type="PANTHER" id="PTHR34219:SF3">
    <property type="entry name" value="BLL7967 PROTEIN"/>
    <property type="match status" value="1"/>
</dbReference>
<evidence type="ECO:0000313" key="2">
    <source>
        <dbReference type="EMBL" id="PJJ84149.1"/>
    </source>
</evidence>
<keyword evidence="3" id="KW-1185">Reference proteome</keyword>
<dbReference type="OrthoDB" id="111691at2"/>
<evidence type="ECO:0000313" key="3">
    <source>
        <dbReference type="Proteomes" id="UP000242687"/>
    </source>
</evidence>
<reference evidence="2 3" key="1">
    <citation type="submission" date="2017-11" db="EMBL/GenBank/DDBJ databases">
        <title>Genomic Encyclopedia of Archaeal and Bacterial Type Strains, Phase II (KMG-II): From Individual Species to Whole Genera.</title>
        <authorList>
            <person name="Goeker M."/>
        </authorList>
    </citation>
    <scope>NUCLEOTIDE SEQUENCE [LARGE SCALE GENOMIC DNA]</scope>
    <source>
        <strain evidence="2 3">DSM 28175</strain>
    </source>
</reference>
<keyword evidence="1" id="KW-0812">Transmembrane</keyword>